<comment type="subcellular location">
    <subcellularLocation>
        <location evidence="1">Nucleus</location>
    </subcellularLocation>
</comment>
<feature type="domain" description="C2H2-type" evidence="10">
    <location>
        <begin position="11"/>
        <end position="39"/>
    </location>
</feature>
<feature type="domain" description="C2H2-type" evidence="10">
    <location>
        <begin position="159"/>
        <end position="187"/>
    </location>
</feature>
<comment type="similarity">
    <text evidence="8">Belongs to the snail C2H2-type zinc-finger protein family.</text>
</comment>
<feature type="domain" description="C2H2-type" evidence="10">
    <location>
        <begin position="97"/>
        <end position="125"/>
    </location>
</feature>
<dbReference type="Pfam" id="PF12874">
    <property type="entry name" value="zf-met"/>
    <property type="match status" value="1"/>
</dbReference>
<dbReference type="InterPro" id="IPR013087">
    <property type="entry name" value="Znf_C2H2_type"/>
</dbReference>
<feature type="domain" description="C2H2-type" evidence="10">
    <location>
        <begin position="129"/>
        <end position="152"/>
    </location>
</feature>
<dbReference type="Pfam" id="PF00096">
    <property type="entry name" value="zf-C2H2"/>
    <property type="match status" value="3"/>
</dbReference>
<keyword evidence="5" id="KW-0862">Zinc</keyword>
<keyword evidence="3" id="KW-0677">Repeat</keyword>
<evidence type="ECO:0000256" key="2">
    <source>
        <dbReference type="ARBA" id="ARBA00022723"/>
    </source>
</evidence>
<feature type="domain" description="C2H2-type" evidence="10">
    <location>
        <begin position="187"/>
        <end position="211"/>
    </location>
</feature>
<dbReference type="PANTHER" id="PTHR24388">
    <property type="entry name" value="ZINC FINGER PROTEIN"/>
    <property type="match status" value="1"/>
</dbReference>
<keyword evidence="12" id="KW-1185">Reference proteome</keyword>
<keyword evidence="6" id="KW-0238">DNA-binding</keyword>
<dbReference type="PROSITE" id="PS50157">
    <property type="entry name" value="ZINC_FINGER_C2H2_2"/>
    <property type="match status" value="6"/>
</dbReference>
<protein>
    <recommendedName>
        <fullName evidence="10">C2H2-type domain-containing protein</fullName>
    </recommendedName>
</protein>
<evidence type="ECO:0000313" key="11">
    <source>
        <dbReference type="EnsemblMetazoa" id="ADIR008766-PA"/>
    </source>
</evidence>
<evidence type="ECO:0000256" key="1">
    <source>
        <dbReference type="ARBA" id="ARBA00004123"/>
    </source>
</evidence>
<keyword evidence="2" id="KW-0479">Metal-binding</keyword>
<dbReference type="AlphaFoldDB" id="A0A182NM81"/>
<evidence type="ECO:0000313" key="12">
    <source>
        <dbReference type="Proteomes" id="UP000075884"/>
    </source>
</evidence>
<organism evidence="11 12">
    <name type="scientific">Anopheles dirus</name>
    <dbReference type="NCBI Taxonomy" id="7168"/>
    <lineage>
        <taxon>Eukaryota</taxon>
        <taxon>Metazoa</taxon>
        <taxon>Ecdysozoa</taxon>
        <taxon>Arthropoda</taxon>
        <taxon>Hexapoda</taxon>
        <taxon>Insecta</taxon>
        <taxon>Pterygota</taxon>
        <taxon>Neoptera</taxon>
        <taxon>Endopterygota</taxon>
        <taxon>Diptera</taxon>
        <taxon>Nematocera</taxon>
        <taxon>Culicoidea</taxon>
        <taxon>Culicidae</taxon>
        <taxon>Anophelinae</taxon>
        <taxon>Anopheles</taxon>
    </lineage>
</organism>
<dbReference type="GO" id="GO:0008270">
    <property type="term" value="F:zinc ion binding"/>
    <property type="evidence" value="ECO:0007669"/>
    <property type="project" value="UniProtKB-KW"/>
</dbReference>
<accession>A0A182NM81</accession>
<dbReference type="Pfam" id="PF13912">
    <property type="entry name" value="zf-C2H2_6"/>
    <property type="match status" value="1"/>
</dbReference>
<evidence type="ECO:0000256" key="4">
    <source>
        <dbReference type="ARBA" id="ARBA00022771"/>
    </source>
</evidence>
<dbReference type="GO" id="GO:0000981">
    <property type="term" value="F:DNA-binding transcription factor activity, RNA polymerase II-specific"/>
    <property type="evidence" value="ECO:0007669"/>
    <property type="project" value="TreeGrafter"/>
</dbReference>
<evidence type="ECO:0000256" key="3">
    <source>
        <dbReference type="ARBA" id="ARBA00022737"/>
    </source>
</evidence>
<dbReference type="GO" id="GO:0000978">
    <property type="term" value="F:RNA polymerase II cis-regulatory region sequence-specific DNA binding"/>
    <property type="evidence" value="ECO:0007669"/>
    <property type="project" value="TreeGrafter"/>
</dbReference>
<evidence type="ECO:0000256" key="8">
    <source>
        <dbReference type="ARBA" id="ARBA00037948"/>
    </source>
</evidence>
<evidence type="ECO:0000256" key="7">
    <source>
        <dbReference type="ARBA" id="ARBA00023242"/>
    </source>
</evidence>
<dbReference type="Proteomes" id="UP000075884">
    <property type="component" value="Unassembled WGS sequence"/>
</dbReference>
<keyword evidence="4 9" id="KW-0863">Zinc-finger</keyword>
<reference evidence="12" key="1">
    <citation type="submission" date="2013-03" db="EMBL/GenBank/DDBJ databases">
        <title>The Genome Sequence of Anopheles dirus WRAIR2.</title>
        <authorList>
            <consortium name="The Broad Institute Genomics Platform"/>
            <person name="Neafsey D.E."/>
            <person name="Walton C."/>
            <person name="Walker B."/>
            <person name="Young S.K."/>
            <person name="Zeng Q."/>
            <person name="Gargeya S."/>
            <person name="Fitzgerald M."/>
            <person name="Haas B."/>
            <person name="Abouelleil A."/>
            <person name="Allen A.W."/>
            <person name="Alvarado L."/>
            <person name="Arachchi H.M."/>
            <person name="Berlin A.M."/>
            <person name="Chapman S.B."/>
            <person name="Gainer-Dewar J."/>
            <person name="Goldberg J."/>
            <person name="Griggs A."/>
            <person name="Gujja S."/>
            <person name="Hansen M."/>
            <person name="Howarth C."/>
            <person name="Imamovic A."/>
            <person name="Ireland A."/>
            <person name="Larimer J."/>
            <person name="McCowan C."/>
            <person name="Murphy C."/>
            <person name="Pearson M."/>
            <person name="Poon T.W."/>
            <person name="Priest M."/>
            <person name="Roberts A."/>
            <person name="Saif S."/>
            <person name="Shea T."/>
            <person name="Sisk P."/>
            <person name="Sykes S."/>
            <person name="Wortman J."/>
            <person name="Nusbaum C."/>
            <person name="Birren B."/>
        </authorList>
    </citation>
    <scope>NUCLEOTIDE SEQUENCE [LARGE SCALE GENOMIC DNA]</scope>
    <source>
        <strain evidence="12">WRAIR2</strain>
    </source>
</reference>
<dbReference type="SMART" id="SM00355">
    <property type="entry name" value="ZnF_C2H2"/>
    <property type="match status" value="7"/>
</dbReference>
<sequence>MEHIASHRGMIRCELCDKQFNSKSYLQLHTAKIHGAVQKSRPYGCDICKQTFHSEKQLNAHRPNHETTECEQCGKRVQVRYIKKHVTDIHEGARKLYMCDLCGKNYTHRLGLSNHIRQQHHGEDTSEKLQCTYCGRQLNGKYNLQKHIRCLHLEPGKLYRCDVCAHESPNSIALQNHKKRVHAGENFACQECGKRFKRKIYLTEHVAALHTLKPLYSCEFCSMKAQQFEAD</sequence>
<dbReference type="PANTHER" id="PTHR24388:SF54">
    <property type="entry name" value="PROTEIN ESCARGOT"/>
    <property type="match status" value="1"/>
</dbReference>
<evidence type="ECO:0000256" key="9">
    <source>
        <dbReference type="PROSITE-ProRule" id="PRU00042"/>
    </source>
</evidence>
<dbReference type="PROSITE" id="PS00028">
    <property type="entry name" value="ZINC_FINGER_C2H2_1"/>
    <property type="match status" value="5"/>
</dbReference>
<proteinExistence type="inferred from homology"/>
<dbReference type="InterPro" id="IPR036236">
    <property type="entry name" value="Znf_C2H2_sf"/>
</dbReference>
<name>A0A182NM81_9DIPT</name>
<evidence type="ECO:0000259" key="10">
    <source>
        <dbReference type="PROSITE" id="PS50157"/>
    </source>
</evidence>
<dbReference type="SUPFAM" id="SSF57667">
    <property type="entry name" value="beta-beta-alpha zinc fingers"/>
    <property type="match status" value="3"/>
</dbReference>
<dbReference type="EnsemblMetazoa" id="ADIR008766-RA">
    <property type="protein sequence ID" value="ADIR008766-PA"/>
    <property type="gene ID" value="ADIR008766"/>
</dbReference>
<dbReference type="InterPro" id="IPR050527">
    <property type="entry name" value="Snail/Krueppel_Znf"/>
</dbReference>
<dbReference type="GO" id="GO:0005634">
    <property type="term" value="C:nucleus"/>
    <property type="evidence" value="ECO:0007669"/>
    <property type="project" value="UniProtKB-SubCell"/>
</dbReference>
<keyword evidence="7" id="KW-0539">Nucleus</keyword>
<feature type="domain" description="C2H2-type" evidence="10">
    <location>
        <begin position="43"/>
        <end position="65"/>
    </location>
</feature>
<dbReference type="Gene3D" id="3.30.160.60">
    <property type="entry name" value="Classic Zinc Finger"/>
    <property type="match status" value="4"/>
</dbReference>
<dbReference type="VEuPathDB" id="VectorBase:ADIR008766"/>
<evidence type="ECO:0000256" key="6">
    <source>
        <dbReference type="ARBA" id="ARBA00023125"/>
    </source>
</evidence>
<dbReference type="STRING" id="7168.A0A182NM81"/>
<evidence type="ECO:0000256" key="5">
    <source>
        <dbReference type="ARBA" id="ARBA00022833"/>
    </source>
</evidence>
<reference evidence="11" key="2">
    <citation type="submission" date="2020-05" db="UniProtKB">
        <authorList>
            <consortium name="EnsemblMetazoa"/>
        </authorList>
    </citation>
    <scope>IDENTIFICATION</scope>
    <source>
        <strain evidence="11">WRAIR2</strain>
    </source>
</reference>
<dbReference type="FunFam" id="3.30.160.60:FF:000100">
    <property type="entry name" value="Zinc finger 45-like"/>
    <property type="match status" value="1"/>
</dbReference>